<dbReference type="OrthoDB" id="435754at2759"/>
<comment type="similarity">
    <text evidence="1 2">Belongs to the RNase T2 family.</text>
</comment>
<dbReference type="GO" id="GO:0005576">
    <property type="term" value="C:extracellular region"/>
    <property type="evidence" value="ECO:0007669"/>
    <property type="project" value="TreeGrafter"/>
</dbReference>
<name>A0A1S3VAZ2_VIGRR</name>
<dbReference type="Pfam" id="PF00445">
    <property type="entry name" value="Ribonuclease_T2"/>
    <property type="match status" value="1"/>
</dbReference>
<dbReference type="GO" id="GO:0033897">
    <property type="term" value="F:ribonuclease T2 activity"/>
    <property type="evidence" value="ECO:0007669"/>
    <property type="project" value="InterPro"/>
</dbReference>
<dbReference type="GO" id="GO:0006401">
    <property type="term" value="P:RNA catabolic process"/>
    <property type="evidence" value="ECO:0007669"/>
    <property type="project" value="TreeGrafter"/>
</dbReference>
<dbReference type="KEGG" id="vra:106773229"/>
<evidence type="ECO:0000256" key="2">
    <source>
        <dbReference type="RuleBase" id="RU004328"/>
    </source>
</evidence>
<dbReference type="InterPro" id="IPR001568">
    <property type="entry name" value="RNase_T2-like"/>
</dbReference>
<reference evidence="4" key="1">
    <citation type="journal article" date="2014" name="Nat. Commun.">
        <title>Genome sequence of mungbean and insights into evolution within Vigna species.</title>
        <authorList>
            <person name="Kang Y.J."/>
            <person name="Kim S.K."/>
            <person name="Kim M.Y."/>
            <person name="Lestari P."/>
            <person name="Kim K.H."/>
            <person name="Ha B.K."/>
            <person name="Jun T.H."/>
            <person name="Hwang W.J."/>
            <person name="Lee T."/>
            <person name="Lee J."/>
            <person name="Shim S."/>
            <person name="Yoon M.Y."/>
            <person name="Jang Y.E."/>
            <person name="Han K.S."/>
            <person name="Taeprayoon P."/>
            <person name="Yoon N."/>
            <person name="Somta P."/>
            <person name="Tanya P."/>
            <person name="Kim K.S."/>
            <person name="Gwag J.G."/>
            <person name="Moon J.K."/>
            <person name="Lee Y.H."/>
            <person name="Park B.S."/>
            <person name="Bombarely A."/>
            <person name="Doyle J.J."/>
            <person name="Jackson S.A."/>
            <person name="Schafleitner R."/>
            <person name="Srinives P."/>
            <person name="Varshney R.K."/>
            <person name="Lee S.H."/>
        </authorList>
    </citation>
    <scope>NUCLEOTIDE SEQUENCE [LARGE SCALE GENOMIC DNA]</scope>
    <source>
        <strain evidence="4">cv. VC1973A</strain>
    </source>
</reference>
<evidence type="ECO:0000313" key="4">
    <source>
        <dbReference type="Proteomes" id="UP000087766"/>
    </source>
</evidence>
<dbReference type="CDD" id="cd00374">
    <property type="entry name" value="RNase_T2"/>
    <property type="match status" value="1"/>
</dbReference>
<dbReference type="PANTHER" id="PTHR11240:SF22">
    <property type="entry name" value="RIBONUCLEASE T2"/>
    <property type="match status" value="1"/>
</dbReference>
<accession>A0A1S3VAZ2</accession>
<dbReference type="Proteomes" id="UP000087766">
    <property type="component" value="Chromosome 9"/>
</dbReference>
<reference evidence="5" key="2">
    <citation type="submission" date="2025-08" db="UniProtKB">
        <authorList>
            <consortium name="RefSeq"/>
        </authorList>
    </citation>
    <scope>IDENTIFICATION</scope>
    <source>
        <tissue evidence="5">Leaf</tissue>
    </source>
</reference>
<sequence>MSLVFVLSLFLLLEVPKSCSAYEYFKLTQTWPKGYCDKQLQEGQRTCKIIPKKFIIHGLWPEPHANAENGSVLSEHDIKPVEKELKLDWPSLNGHNLYLWKGEWSEHGVISEHHFPKLEYFKLALEIYKKNDMFDILKKEKVVPKPKELYARTSILEAVKKHTEHDAQVECFTDSKKNVSSLYEIRICLTADGSSYRDCPNPHGNCGDELLYPK</sequence>
<keyword evidence="4" id="KW-1185">Reference proteome</keyword>
<evidence type="ECO:0000313" key="5">
    <source>
        <dbReference type="RefSeq" id="XP_014515425.1"/>
    </source>
</evidence>
<dbReference type="GO" id="GO:0003723">
    <property type="term" value="F:RNA binding"/>
    <property type="evidence" value="ECO:0007669"/>
    <property type="project" value="InterPro"/>
</dbReference>
<feature type="chain" id="PRO_5010370336" evidence="3">
    <location>
        <begin position="22"/>
        <end position="214"/>
    </location>
</feature>
<organism evidence="4 5">
    <name type="scientific">Vigna radiata var. radiata</name>
    <name type="common">Mung bean</name>
    <name type="synonym">Phaseolus aureus</name>
    <dbReference type="NCBI Taxonomy" id="3916"/>
    <lineage>
        <taxon>Eukaryota</taxon>
        <taxon>Viridiplantae</taxon>
        <taxon>Streptophyta</taxon>
        <taxon>Embryophyta</taxon>
        <taxon>Tracheophyta</taxon>
        <taxon>Spermatophyta</taxon>
        <taxon>Magnoliopsida</taxon>
        <taxon>eudicotyledons</taxon>
        <taxon>Gunneridae</taxon>
        <taxon>Pentapetalae</taxon>
        <taxon>rosids</taxon>
        <taxon>fabids</taxon>
        <taxon>Fabales</taxon>
        <taxon>Fabaceae</taxon>
        <taxon>Papilionoideae</taxon>
        <taxon>50 kb inversion clade</taxon>
        <taxon>NPAAA clade</taxon>
        <taxon>indigoferoid/millettioid clade</taxon>
        <taxon>Phaseoleae</taxon>
        <taxon>Vigna</taxon>
    </lineage>
</organism>
<dbReference type="SUPFAM" id="SSF55895">
    <property type="entry name" value="Ribonuclease Rh-like"/>
    <property type="match status" value="1"/>
</dbReference>
<feature type="signal peptide" evidence="3">
    <location>
        <begin position="1"/>
        <end position="21"/>
    </location>
</feature>
<dbReference type="Gene3D" id="3.90.730.10">
    <property type="entry name" value="Ribonuclease T2-like"/>
    <property type="match status" value="1"/>
</dbReference>
<evidence type="ECO:0000256" key="3">
    <source>
        <dbReference type="SAM" id="SignalP"/>
    </source>
</evidence>
<evidence type="ECO:0000256" key="1">
    <source>
        <dbReference type="ARBA" id="ARBA00007469"/>
    </source>
</evidence>
<dbReference type="PANTHER" id="PTHR11240">
    <property type="entry name" value="RIBONUCLEASE T2"/>
    <property type="match status" value="1"/>
</dbReference>
<keyword evidence="3" id="KW-0732">Signal</keyword>
<proteinExistence type="inferred from homology"/>
<dbReference type="GeneID" id="106773229"/>
<dbReference type="AlphaFoldDB" id="A0A1S3VAZ2"/>
<gene>
    <name evidence="5" type="primary">LOC106773229</name>
</gene>
<dbReference type="InterPro" id="IPR036430">
    <property type="entry name" value="RNase_T2-like_sf"/>
</dbReference>
<protein>
    <submittedName>
        <fullName evidence="5">Ribonuclease 1-like</fullName>
    </submittedName>
</protein>
<dbReference type="RefSeq" id="XP_014515425.1">
    <property type="nucleotide sequence ID" value="XM_014659939.2"/>
</dbReference>